<reference evidence="1 2" key="1">
    <citation type="submission" date="2023-07" db="EMBL/GenBank/DDBJ databases">
        <title>Sequencing the genomes of 1000 actinobacteria strains.</title>
        <authorList>
            <person name="Klenk H.-P."/>
        </authorList>
    </citation>
    <scope>NUCLEOTIDE SEQUENCE [LARGE SCALE GENOMIC DNA]</scope>
    <source>
        <strain evidence="1 2">DSM 44508</strain>
    </source>
</reference>
<name>A0ABU2BAV9_9CORY</name>
<proteinExistence type="predicted"/>
<evidence type="ECO:0000313" key="2">
    <source>
        <dbReference type="Proteomes" id="UP001183619"/>
    </source>
</evidence>
<accession>A0ABU2BAV9</accession>
<dbReference type="Proteomes" id="UP001183619">
    <property type="component" value="Unassembled WGS sequence"/>
</dbReference>
<dbReference type="EMBL" id="JAVDYF010000001">
    <property type="protein sequence ID" value="MDR7355790.1"/>
    <property type="molecule type" value="Genomic_DNA"/>
</dbReference>
<gene>
    <name evidence="1" type="ORF">J2S37_002328</name>
</gene>
<comment type="caution">
    <text evidence="1">The sequence shown here is derived from an EMBL/GenBank/DDBJ whole genome shotgun (WGS) entry which is preliminary data.</text>
</comment>
<evidence type="ECO:0000313" key="1">
    <source>
        <dbReference type="EMBL" id="MDR7355790.1"/>
    </source>
</evidence>
<organism evidence="1 2">
    <name type="scientific">Corynebacterium felinum</name>
    <dbReference type="NCBI Taxonomy" id="131318"/>
    <lineage>
        <taxon>Bacteria</taxon>
        <taxon>Bacillati</taxon>
        <taxon>Actinomycetota</taxon>
        <taxon>Actinomycetes</taxon>
        <taxon>Mycobacteriales</taxon>
        <taxon>Corynebacteriaceae</taxon>
        <taxon>Corynebacterium</taxon>
    </lineage>
</organism>
<keyword evidence="2" id="KW-1185">Reference proteome</keyword>
<protein>
    <submittedName>
        <fullName evidence="1">Uncharacterized protein</fullName>
    </submittedName>
</protein>
<sequence length="94" mass="10279">MNTPLRVALACGIPASTRRLVAMCRHQLTSAAIHYGDPQCPLALFRTSPQRVSHVLNELDSVDIHILANEGNIGAVHNVHMPIKGKNLVDAEYE</sequence>